<evidence type="ECO:0000313" key="3">
    <source>
        <dbReference type="Proteomes" id="UP000078541"/>
    </source>
</evidence>
<feature type="non-terminal residue" evidence="2">
    <location>
        <position position="1"/>
    </location>
</feature>
<evidence type="ECO:0000313" key="2">
    <source>
        <dbReference type="EMBL" id="KYN42417.1"/>
    </source>
</evidence>
<feature type="region of interest" description="Disordered" evidence="1">
    <location>
        <begin position="1"/>
        <end position="40"/>
    </location>
</feature>
<feature type="compositionally biased region" description="Basic and acidic residues" evidence="1">
    <location>
        <begin position="149"/>
        <end position="160"/>
    </location>
</feature>
<sequence>CASVTTPTSRRRDVRASTATAPAADEERGAQLSPAPSEGRERTGCRLLLLRYTSGRQPPFELPLFGTRCLLLARISATRRILSRDPRHHLSLAVSPFPSLDVRNLPPLPFTPSPPLPYHRVSNHQHPPPRTPYPPPSTLPRALPASSDPHGHDREPRPTESCRFSASQPSDSPPRHATRAACVSLHRKSLSKVCEREKPYRAFLVP</sequence>
<name>A0A151JZH8_9HYME</name>
<gene>
    <name evidence="2" type="ORF">ALC56_03177</name>
</gene>
<organism evidence="2 3">
    <name type="scientific">Trachymyrmex septentrionalis</name>
    <dbReference type="NCBI Taxonomy" id="34720"/>
    <lineage>
        <taxon>Eukaryota</taxon>
        <taxon>Metazoa</taxon>
        <taxon>Ecdysozoa</taxon>
        <taxon>Arthropoda</taxon>
        <taxon>Hexapoda</taxon>
        <taxon>Insecta</taxon>
        <taxon>Pterygota</taxon>
        <taxon>Neoptera</taxon>
        <taxon>Endopterygota</taxon>
        <taxon>Hymenoptera</taxon>
        <taxon>Apocrita</taxon>
        <taxon>Aculeata</taxon>
        <taxon>Formicoidea</taxon>
        <taxon>Formicidae</taxon>
        <taxon>Myrmicinae</taxon>
        <taxon>Trachymyrmex</taxon>
    </lineage>
</organism>
<evidence type="ECO:0000256" key="1">
    <source>
        <dbReference type="SAM" id="MobiDB-lite"/>
    </source>
</evidence>
<proteinExistence type="predicted"/>
<feature type="region of interest" description="Disordered" evidence="1">
    <location>
        <begin position="116"/>
        <end position="179"/>
    </location>
</feature>
<dbReference type="EMBL" id="KQ981374">
    <property type="protein sequence ID" value="KYN42417.1"/>
    <property type="molecule type" value="Genomic_DNA"/>
</dbReference>
<dbReference type="Proteomes" id="UP000078541">
    <property type="component" value="Unassembled WGS sequence"/>
</dbReference>
<reference evidence="2 3" key="1">
    <citation type="submission" date="2016-03" db="EMBL/GenBank/DDBJ databases">
        <title>Trachymyrmex septentrionalis WGS genome.</title>
        <authorList>
            <person name="Nygaard S."/>
            <person name="Hu H."/>
            <person name="Boomsma J."/>
            <person name="Zhang G."/>
        </authorList>
    </citation>
    <scope>NUCLEOTIDE SEQUENCE [LARGE SCALE GENOMIC DNA]</scope>
    <source>
        <strain evidence="2">Tsep2-gDNA-1</strain>
        <tissue evidence="2">Whole body</tissue>
    </source>
</reference>
<protein>
    <submittedName>
        <fullName evidence="2">Uncharacterized protein</fullName>
    </submittedName>
</protein>
<keyword evidence="3" id="KW-1185">Reference proteome</keyword>
<accession>A0A151JZH8</accession>
<feature type="compositionally biased region" description="Pro residues" evidence="1">
    <location>
        <begin position="126"/>
        <end position="138"/>
    </location>
</feature>
<dbReference type="AlphaFoldDB" id="A0A151JZH8"/>